<evidence type="ECO:0000256" key="1">
    <source>
        <dbReference type="ARBA" id="ARBA00009235"/>
    </source>
</evidence>
<dbReference type="InterPro" id="IPR046348">
    <property type="entry name" value="SIS_dom_sf"/>
</dbReference>
<dbReference type="CDD" id="cd05005">
    <property type="entry name" value="SIS_PHI"/>
    <property type="match status" value="1"/>
</dbReference>
<organism evidence="3 4">
    <name type="scientific">Planococcus shixiaomingii</name>
    <dbReference type="NCBI Taxonomy" id="3058393"/>
    <lineage>
        <taxon>Bacteria</taxon>
        <taxon>Bacillati</taxon>
        <taxon>Bacillota</taxon>
        <taxon>Bacilli</taxon>
        <taxon>Bacillales</taxon>
        <taxon>Caryophanaceae</taxon>
        <taxon>Planococcus</taxon>
    </lineage>
</organism>
<keyword evidence="4" id="KW-1185">Reference proteome</keyword>
<dbReference type="PROSITE" id="PS51464">
    <property type="entry name" value="SIS"/>
    <property type="match status" value="1"/>
</dbReference>
<dbReference type="SUPFAM" id="SSF53697">
    <property type="entry name" value="SIS domain"/>
    <property type="match status" value="1"/>
</dbReference>
<dbReference type="EC" id="5.3.1.27" evidence="3"/>
<proteinExistence type="inferred from homology"/>
<dbReference type="EMBL" id="JAUJWV010000001">
    <property type="protein sequence ID" value="MDN7241156.1"/>
    <property type="molecule type" value="Genomic_DNA"/>
</dbReference>
<sequence length="184" mass="19495">MQTTGYTKEIINELQKVLAGIDEASTENLVDALLASNKVLVAGSGRSGFMAKSFVMRLMHIGLDPYIVGETVTPNLEPGDLFIVASGSGETPSLVAMAEKAVKIGATIAAVTIHPDSKVGKLADIVIEVPAQAKADGDSGKSIQPMGSLFEQSLLLFFDSLILKLMETKEIGSQTMYGRHANLE</sequence>
<dbReference type="Proteomes" id="UP001172055">
    <property type="component" value="Unassembled WGS sequence"/>
</dbReference>
<dbReference type="Gene3D" id="3.40.50.10490">
    <property type="entry name" value="Glucose-6-phosphate isomerase like protein, domain 1"/>
    <property type="match status" value="1"/>
</dbReference>
<dbReference type="PANTHER" id="PTHR43443">
    <property type="entry name" value="3-HEXULOSE-6-PHOSPHATE ISOMERASE"/>
    <property type="match status" value="1"/>
</dbReference>
<gene>
    <name evidence="3" type="primary">hxlB</name>
    <name evidence="3" type="ORF">QWY14_05105</name>
</gene>
<name>A0ABT8MZS8_9BACL</name>
<dbReference type="PANTHER" id="PTHR43443:SF1">
    <property type="entry name" value="3-HEXULOSE-6-PHOSPHATE ISOMERASE"/>
    <property type="match status" value="1"/>
</dbReference>
<feature type="domain" description="SIS" evidence="2">
    <location>
        <begin position="29"/>
        <end position="171"/>
    </location>
</feature>
<keyword evidence="3" id="KW-0413">Isomerase</keyword>
<dbReference type="InterPro" id="IPR017552">
    <property type="entry name" value="PHI/rmpB"/>
</dbReference>
<dbReference type="InterPro" id="IPR001347">
    <property type="entry name" value="SIS_dom"/>
</dbReference>
<evidence type="ECO:0000313" key="3">
    <source>
        <dbReference type="EMBL" id="MDN7241156.1"/>
    </source>
</evidence>
<dbReference type="RefSeq" id="WP_300985084.1">
    <property type="nucleotide sequence ID" value="NZ_CP129236.1"/>
</dbReference>
<comment type="caution">
    <text evidence="3">The sequence shown here is derived from an EMBL/GenBank/DDBJ whole genome shotgun (WGS) entry which is preliminary data.</text>
</comment>
<reference evidence="3 4" key="1">
    <citation type="submission" date="2023-06" db="EMBL/GenBank/DDBJ databases">
        <title>Novel species in genus Planococcus.</title>
        <authorList>
            <person name="Ning S."/>
        </authorList>
    </citation>
    <scope>NUCLEOTIDE SEQUENCE [LARGE SCALE GENOMIC DNA]</scope>
    <source>
        <strain evidence="3 4">N028</strain>
    </source>
</reference>
<comment type="similarity">
    <text evidence="1">Belongs to the SIS family. PHI subfamily.</text>
</comment>
<evidence type="ECO:0000259" key="2">
    <source>
        <dbReference type="PROSITE" id="PS51464"/>
    </source>
</evidence>
<dbReference type="NCBIfam" id="TIGR03127">
    <property type="entry name" value="RuMP_HxlB"/>
    <property type="match status" value="1"/>
</dbReference>
<dbReference type="Pfam" id="PF01380">
    <property type="entry name" value="SIS"/>
    <property type="match status" value="1"/>
</dbReference>
<protein>
    <submittedName>
        <fullName evidence="3">6-phospho-3-hexuloisomerase</fullName>
        <ecNumber evidence="3">5.3.1.27</ecNumber>
    </submittedName>
</protein>
<accession>A0ABT8MZS8</accession>
<evidence type="ECO:0000313" key="4">
    <source>
        <dbReference type="Proteomes" id="UP001172055"/>
    </source>
</evidence>
<dbReference type="GO" id="GO:0043800">
    <property type="term" value="F:6-phospho-3-hexuloisomerase activity"/>
    <property type="evidence" value="ECO:0007669"/>
    <property type="project" value="UniProtKB-EC"/>
</dbReference>